<protein>
    <recommendedName>
        <fullName evidence="2">DUF4378 domain-containing protein</fullName>
    </recommendedName>
</protein>
<dbReference type="EMBL" id="JABCRI010000019">
    <property type="protein sequence ID" value="KAF8388976.1"/>
    <property type="molecule type" value="Genomic_DNA"/>
</dbReference>
<sequence>MVSKGISEELHTPFQLLEVSRGAQKLNQMINSWSKELSFDGQSKDIARDLLRGGLDLQESLIKLGKLQKSSKHIGQLKKKQKLKSEQDGRGGNEVGIERMDPNRFGDKNYQIGLQKPRLSADRSSRNCIEELKKVIRDSLSRQNLILDTSAEKKKEKGPSLIAKLMGLEEFPPEPLQLKLESEKILNQRRPIFDIDMPKARMPQFVDRNMDPERSTLKKILKTMQFKGLLKSNNVKGLKHTSSSKQRMDDEIPPIVIIKPLHFPCPQTEEPLLGRLIWGERALDSKVMIKKLETKEEPLAKKSIQEEGALDSKLMLRNLEAKKEPPTKRITREGVKDCKKILKKPDQKELKTKEKVSSNKMKASVPVNRKPQKKEASDKKVGKLQKVSPGRGKSVEKENLKSKIGSNSQDQATKLRKSENASIIATNSVSHLGSTTQNPIHRMKKQPTKKAKLVRESHSNSLVTENLGCEEDGKGVILTCALDSIFTRTNTLLSEKLLIEEGAKTSKIQIEVHRENSQNLLCEVTPQTNQHKRGIESAEEANQLTDHKTTEKSFVVETDLKGLLLSSPSFLIFAEELFDLKVNQSTVLQTNGIKDVKMVNTRLFLDCANEIMERKSLQTSRVDHSLLQTYLVNPTISISLDQLVEEVCDGIENLRSYSKLGGDEYPIDGLSIKLQRDLSCKGEVVNGIWDLGWRNRFSSEEADQVVDEVGKQVLNELIEEILTDTML</sequence>
<dbReference type="PANTHER" id="PTHR34282:SF2">
    <property type="entry name" value="DUF3741 DOMAIN-CONTAINING PROTEIN"/>
    <property type="match status" value="1"/>
</dbReference>
<dbReference type="OrthoDB" id="1079501at2759"/>
<dbReference type="PANTHER" id="PTHR34282">
    <property type="entry name" value="OS01G0228800 PROTEIN-RELATED"/>
    <property type="match status" value="1"/>
</dbReference>
<dbReference type="Pfam" id="PF14309">
    <property type="entry name" value="DUF4378"/>
    <property type="match status" value="1"/>
</dbReference>
<gene>
    <name evidence="3" type="ORF">HHK36_025660</name>
</gene>
<accession>A0A834YKV1</accession>
<dbReference type="AlphaFoldDB" id="A0A834YKV1"/>
<keyword evidence="4" id="KW-1185">Reference proteome</keyword>
<evidence type="ECO:0000313" key="3">
    <source>
        <dbReference type="EMBL" id="KAF8388976.1"/>
    </source>
</evidence>
<feature type="domain" description="DUF4378" evidence="2">
    <location>
        <begin position="595"/>
        <end position="720"/>
    </location>
</feature>
<feature type="region of interest" description="Disordered" evidence="1">
    <location>
        <begin position="348"/>
        <end position="417"/>
    </location>
</feature>
<evidence type="ECO:0000259" key="2">
    <source>
        <dbReference type="Pfam" id="PF14309"/>
    </source>
</evidence>
<feature type="compositionally biased region" description="Basic and acidic residues" evidence="1">
    <location>
        <begin position="83"/>
        <end position="107"/>
    </location>
</feature>
<feature type="region of interest" description="Disordered" evidence="1">
    <location>
        <begin position="75"/>
        <end position="109"/>
    </location>
</feature>
<dbReference type="InterPro" id="IPR025486">
    <property type="entry name" value="DUF4378"/>
</dbReference>
<evidence type="ECO:0000256" key="1">
    <source>
        <dbReference type="SAM" id="MobiDB-lite"/>
    </source>
</evidence>
<feature type="compositionally biased region" description="Basic and acidic residues" evidence="1">
    <location>
        <begin position="348"/>
        <end position="357"/>
    </location>
</feature>
<name>A0A834YKV1_TETSI</name>
<dbReference type="Proteomes" id="UP000655225">
    <property type="component" value="Unassembled WGS sequence"/>
</dbReference>
<evidence type="ECO:0000313" key="4">
    <source>
        <dbReference type="Proteomes" id="UP000655225"/>
    </source>
</evidence>
<dbReference type="OMA" id="EMSGCGK"/>
<proteinExistence type="predicted"/>
<reference evidence="3 4" key="1">
    <citation type="submission" date="2020-04" db="EMBL/GenBank/DDBJ databases">
        <title>Plant Genome Project.</title>
        <authorList>
            <person name="Zhang R.-G."/>
        </authorList>
    </citation>
    <scope>NUCLEOTIDE SEQUENCE [LARGE SCALE GENOMIC DNA]</scope>
    <source>
        <strain evidence="3">YNK0</strain>
        <tissue evidence="3">Leaf</tissue>
    </source>
</reference>
<organism evidence="3 4">
    <name type="scientific">Tetracentron sinense</name>
    <name type="common">Spur-leaf</name>
    <dbReference type="NCBI Taxonomy" id="13715"/>
    <lineage>
        <taxon>Eukaryota</taxon>
        <taxon>Viridiplantae</taxon>
        <taxon>Streptophyta</taxon>
        <taxon>Embryophyta</taxon>
        <taxon>Tracheophyta</taxon>
        <taxon>Spermatophyta</taxon>
        <taxon>Magnoliopsida</taxon>
        <taxon>Trochodendrales</taxon>
        <taxon>Trochodendraceae</taxon>
        <taxon>Tetracentron</taxon>
    </lineage>
</organism>
<comment type="caution">
    <text evidence="3">The sequence shown here is derived from an EMBL/GenBank/DDBJ whole genome shotgun (WGS) entry which is preliminary data.</text>
</comment>